<evidence type="ECO:0000313" key="2">
    <source>
        <dbReference type="Proteomes" id="UP000887013"/>
    </source>
</evidence>
<dbReference type="EMBL" id="BMAW01067452">
    <property type="protein sequence ID" value="GFT59852.1"/>
    <property type="molecule type" value="Genomic_DNA"/>
</dbReference>
<reference evidence="1" key="1">
    <citation type="submission" date="2020-08" db="EMBL/GenBank/DDBJ databases">
        <title>Multicomponent nature underlies the extraordinary mechanical properties of spider dragline silk.</title>
        <authorList>
            <person name="Kono N."/>
            <person name="Nakamura H."/>
            <person name="Mori M."/>
            <person name="Yoshida Y."/>
            <person name="Ohtoshi R."/>
            <person name="Malay A.D."/>
            <person name="Moran D.A.P."/>
            <person name="Tomita M."/>
            <person name="Numata K."/>
            <person name="Arakawa K."/>
        </authorList>
    </citation>
    <scope>NUCLEOTIDE SEQUENCE</scope>
</reference>
<dbReference type="AlphaFoldDB" id="A0A8X6TYG5"/>
<keyword evidence="2" id="KW-1185">Reference proteome</keyword>
<dbReference type="OrthoDB" id="6427715at2759"/>
<dbReference type="SUPFAM" id="SSF51735">
    <property type="entry name" value="NAD(P)-binding Rossmann-fold domains"/>
    <property type="match status" value="1"/>
</dbReference>
<proteinExistence type="predicted"/>
<feature type="non-terminal residue" evidence="1">
    <location>
        <position position="1"/>
    </location>
</feature>
<accession>A0A8X6TYG5</accession>
<organism evidence="1 2">
    <name type="scientific">Nephila pilipes</name>
    <name type="common">Giant wood spider</name>
    <name type="synonym">Nephila maculata</name>
    <dbReference type="NCBI Taxonomy" id="299642"/>
    <lineage>
        <taxon>Eukaryota</taxon>
        <taxon>Metazoa</taxon>
        <taxon>Ecdysozoa</taxon>
        <taxon>Arthropoda</taxon>
        <taxon>Chelicerata</taxon>
        <taxon>Arachnida</taxon>
        <taxon>Araneae</taxon>
        <taxon>Araneomorphae</taxon>
        <taxon>Entelegynae</taxon>
        <taxon>Araneoidea</taxon>
        <taxon>Nephilidae</taxon>
        <taxon>Nephila</taxon>
    </lineage>
</organism>
<name>A0A8X6TYG5_NEPPI</name>
<protein>
    <submittedName>
        <fullName evidence="1">Uncharacterized protein</fullName>
    </submittedName>
</protein>
<feature type="non-terminal residue" evidence="1">
    <location>
        <position position="32"/>
    </location>
</feature>
<dbReference type="Proteomes" id="UP000887013">
    <property type="component" value="Unassembled WGS sequence"/>
</dbReference>
<sequence length="32" mass="3400">IGRALTLKLVECGADVVAVSRTQSDLDALKKE</sequence>
<comment type="caution">
    <text evidence="1">The sequence shown here is derived from an EMBL/GenBank/DDBJ whole genome shotgun (WGS) entry which is preliminary data.</text>
</comment>
<dbReference type="InterPro" id="IPR036291">
    <property type="entry name" value="NAD(P)-bd_dom_sf"/>
</dbReference>
<gene>
    <name evidence="1" type="ORF">NPIL_538621</name>
</gene>
<evidence type="ECO:0000313" key="1">
    <source>
        <dbReference type="EMBL" id="GFT59852.1"/>
    </source>
</evidence>